<dbReference type="Proteomes" id="UP000265703">
    <property type="component" value="Unassembled WGS sequence"/>
</dbReference>
<gene>
    <name evidence="1" type="ORF">C1645_824866</name>
</gene>
<evidence type="ECO:0000313" key="2">
    <source>
        <dbReference type="Proteomes" id="UP000265703"/>
    </source>
</evidence>
<accession>A0A397SWN4</accession>
<dbReference type="OrthoDB" id="2432793at2759"/>
<dbReference type="AlphaFoldDB" id="A0A397SWN4"/>
<comment type="caution">
    <text evidence="1">The sequence shown here is derived from an EMBL/GenBank/DDBJ whole genome shotgun (WGS) entry which is preliminary data.</text>
</comment>
<protein>
    <submittedName>
        <fullName evidence="1">Uncharacterized protein</fullName>
    </submittedName>
</protein>
<keyword evidence="2" id="KW-1185">Reference proteome</keyword>
<proteinExistence type="predicted"/>
<dbReference type="EMBL" id="QKYT01000220">
    <property type="protein sequence ID" value="RIA89409.1"/>
    <property type="molecule type" value="Genomic_DNA"/>
</dbReference>
<name>A0A397SWN4_9GLOM</name>
<reference evidence="1 2" key="1">
    <citation type="submission" date="2018-06" db="EMBL/GenBank/DDBJ databases">
        <title>Comparative genomics reveals the genomic features of Rhizophagus irregularis, R. cerebriforme, R. diaphanum and Gigaspora rosea, and their symbiotic lifestyle signature.</title>
        <authorList>
            <person name="Morin E."/>
            <person name="San Clemente H."/>
            <person name="Chen E.C.H."/>
            <person name="De La Providencia I."/>
            <person name="Hainaut M."/>
            <person name="Kuo A."/>
            <person name="Kohler A."/>
            <person name="Murat C."/>
            <person name="Tang N."/>
            <person name="Roy S."/>
            <person name="Loubradou J."/>
            <person name="Henrissat B."/>
            <person name="Grigoriev I.V."/>
            <person name="Corradi N."/>
            <person name="Roux C."/>
            <person name="Martin F.M."/>
        </authorList>
    </citation>
    <scope>NUCLEOTIDE SEQUENCE [LARGE SCALE GENOMIC DNA]</scope>
    <source>
        <strain evidence="1 2">DAOM 227022</strain>
    </source>
</reference>
<sequence>MAEITTFISPENTFSSHIFVHNYPNNSRIEAYYQSNGQLYYSYYNIISIGTYPATPKLTQKSQINLPQYPIPNNYIVETEISGRNIRCETKYISNSKKINQKHSTKLFGPRLFRFDIELLYNIHLSHPITTATTKVDK</sequence>
<evidence type="ECO:0000313" key="1">
    <source>
        <dbReference type="EMBL" id="RIA89409.1"/>
    </source>
</evidence>
<organism evidence="1 2">
    <name type="scientific">Glomus cerebriforme</name>
    <dbReference type="NCBI Taxonomy" id="658196"/>
    <lineage>
        <taxon>Eukaryota</taxon>
        <taxon>Fungi</taxon>
        <taxon>Fungi incertae sedis</taxon>
        <taxon>Mucoromycota</taxon>
        <taxon>Glomeromycotina</taxon>
        <taxon>Glomeromycetes</taxon>
        <taxon>Glomerales</taxon>
        <taxon>Glomeraceae</taxon>
        <taxon>Glomus</taxon>
    </lineage>
</organism>